<evidence type="ECO:0000313" key="3">
    <source>
        <dbReference type="Proteomes" id="UP001144673"/>
    </source>
</evidence>
<reference evidence="2" key="1">
    <citation type="journal article" date="2023" name="Access Microbiol">
        <title>De-novo genome assembly for Akanthomyces muscarius, a biocontrol agent of insect agricultural pests.</title>
        <authorList>
            <person name="Erdos Z."/>
            <person name="Studholme D.J."/>
            <person name="Raymond B."/>
            <person name="Sharma M."/>
        </authorList>
    </citation>
    <scope>NUCLEOTIDE SEQUENCE</scope>
    <source>
        <strain evidence="2">Ve6</strain>
    </source>
</reference>
<accession>A0A9W8QAB1</accession>
<evidence type="ECO:0000313" key="2">
    <source>
        <dbReference type="EMBL" id="KAJ4150986.1"/>
    </source>
</evidence>
<dbReference type="AlphaFoldDB" id="A0A9W8QAB1"/>
<dbReference type="RefSeq" id="XP_056052700.1">
    <property type="nucleotide sequence ID" value="XM_056200894.1"/>
</dbReference>
<organism evidence="2 3">
    <name type="scientific">Akanthomyces muscarius</name>
    <name type="common">Entomopathogenic fungus</name>
    <name type="synonym">Lecanicillium muscarium</name>
    <dbReference type="NCBI Taxonomy" id="2231603"/>
    <lineage>
        <taxon>Eukaryota</taxon>
        <taxon>Fungi</taxon>
        <taxon>Dikarya</taxon>
        <taxon>Ascomycota</taxon>
        <taxon>Pezizomycotina</taxon>
        <taxon>Sordariomycetes</taxon>
        <taxon>Hypocreomycetidae</taxon>
        <taxon>Hypocreales</taxon>
        <taxon>Cordycipitaceae</taxon>
        <taxon>Akanthomyces</taxon>
    </lineage>
</organism>
<dbReference type="GeneID" id="80898867"/>
<gene>
    <name evidence="2" type="ORF">LMH87_011708</name>
</gene>
<name>A0A9W8QAB1_AKAMU</name>
<keyword evidence="3" id="KW-1185">Reference proteome</keyword>
<dbReference type="EMBL" id="JAJHUN010000009">
    <property type="protein sequence ID" value="KAJ4150986.1"/>
    <property type="molecule type" value="Genomic_DNA"/>
</dbReference>
<proteinExistence type="predicted"/>
<feature type="region of interest" description="Disordered" evidence="1">
    <location>
        <begin position="1"/>
        <end position="22"/>
    </location>
</feature>
<dbReference type="Proteomes" id="UP001144673">
    <property type="component" value="Chromosome 4"/>
</dbReference>
<protein>
    <submittedName>
        <fullName evidence="2">Uncharacterized protein</fullName>
    </submittedName>
</protein>
<evidence type="ECO:0000256" key="1">
    <source>
        <dbReference type="SAM" id="MobiDB-lite"/>
    </source>
</evidence>
<dbReference type="KEGG" id="amus:LMH87_011708"/>
<comment type="caution">
    <text evidence="2">The sequence shown here is derived from an EMBL/GenBank/DDBJ whole genome shotgun (WGS) entry which is preliminary data.</text>
</comment>
<sequence>MPSFGPSSQPSTQPYSGSADLLSNVQPSDFEFLDVVKKDKDEGVAVFKVKIGERLCIMKVFEGQYDELHESGPIGHFDIG</sequence>